<name>A0AA38H576_9TREE</name>
<gene>
    <name evidence="2" type="ORF">MKK02DRAFT_27885</name>
</gene>
<proteinExistence type="predicted"/>
<protein>
    <submittedName>
        <fullName evidence="2">Uncharacterized protein</fullName>
    </submittedName>
</protein>
<dbReference type="GeneID" id="77726628"/>
<keyword evidence="3" id="KW-1185">Reference proteome</keyword>
<reference evidence="2" key="1">
    <citation type="journal article" date="2022" name="G3 (Bethesda)">
        <title>High quality genome of the basidiomycete yeast Dioszegia hungarica PDD-24b-2 isolated from cloud water.</title>
        <authorList>
            <person name="Jarrige D."/>
            <person name="Haridas S."/>
            <person name="Bleykasten-Grosshans C."/>
            <person name="Joly M."/>
            <person name="Nadalig T."/>
            <person name="Sancelme M."/>
            <person name="Vuilleumier S."/>
            <person name="Grigoriev I.V."/>
            <person name="Amato P."/>
            <person name="Bringel F."/>
        </authorList>
    </citation>
    <scope>NUCLEOTIDE SEQUENCE</scope>
    <source>
        <strain evidence="2">PDD-24b-2</strain>
    </source>
</reference>
<comment type="caution">
    <text evidence="2">The sequence shown here is derived from an EMBL/GenBank/DDBJ whole genome shotgun (WGS) entry which is preliminary data.</text>
</comment>
<evidence type="ECO:0000313" key="3">
    <source>
        <dbReference type="Proteomes" id="UP001164286"/>
    </source>
</evidence>
<accession>A0AA38H576</accession>
<dbReference type="EMBL" id="JAKWFO010000006">
    <property type="protein sequence ID" value="KAI9634727.1"/>
    <property type="molecule type" value="Genomic_DNA"/>
</dbReference>
<sequence length="277" mass="30745">MARPVPGGPLRRHIPGRLGGGERPMLRPATGSGPAAEAAQPRLSELFGRSDTTRYGRSPPPATRDTSRSAAGRVCGDSSAAERSRCPLGTVRKKKLDAQLINGCNERNTGIVSYVSIISVKPEHGEYRTYHRQRRDQCHLLAHLGDPSANKRMSMMPYSAQKERPTLKLEELTAPETRECEIDQQGAGILLHLNLWMRLNQIDIGLTTQPSFFRDDLPDHCAVLEYRLDRELAAVEFRIVRLDLVMHGVDDDTDVEGRDGVVRDVGPDDDTAFFGDH</sequence>
<evidence type="ECO:0000256" key="1">
    <source>
        <dbReference type="SAM" id="MobiDB-lite"/>
    </source>
</evidence>
<dbReference type="Proteomes" id="UP001164286">
    <property type="component" value="Unassembled WGS sequence"/>
</dbReference>
<organism evidence="2 3">
    <name type="scientific">Dioszegia hungarica</name>
    <dbReference type="NCBI Taxonomy" id="4972"/>
    <lineage>
        <taxon>Eukaryota</taxon>
        <taxon>Fungi</taxon>
        <taxon>Dikarya</taxon>
        <taxon>Basidiomycota</taxon>
        <taxon>Agaricomycotina</taxon>
        <taxon>Tremellomycetes</taxon>
        <taxon>Tremellales</taxon>
        <taxon>Bulleribasidiaceae</taxon>
        <taxon>Dioszegia</taxon>
    </lineage>
</organism>
<dbReference type="RefSeq" id="XP_052944504.1">
    <property type="nucleotide sequence ID" value="XM_053087423.1"/>
</dbReference>
<feature type="region of interest" description="Disordered" evidence="1">
    <location>
        <begin position="1"/>
        <end position="84"/>
    </location>
</feature>
<evidence type="ECO:0000313" key="2">
    <source>
        <dbReference type="EMBL" id="KAI9634727.1"/>
    </source>
</evidence>
<dbReference type="AlphaFoldDB" id="A0AA38H576"/>